<dbReference type="Proteomes" id="UP000176288">
    <property type="component" value="Chromosome"/>
</dbReference>
<comment type="subunit">
    <text evidence="5">Monomer.</text>
</comment>
<organism evidence="21 22">
    <name type="scientific">Boudabousia tangfeifanii</name>
    <dbReference type="NCBI Taxonomy" id="1912795"/>
    <lineage>
        <taxon>Bacteria</taxon>
        <taxon>Bacillati</taxon>
        <taxon>Actinomycetota</taxon>
        <taxon>Actinomycetes</taxon>
        <taxon>Actinomycetales</taxon>
        <taxon>Actinomycetaceae</taxon>
        <taxon>Boudabousia</taxon>
    </lineage>
</organism>
<dbReference type="SUPFAM" id="SSF53623">
    <property type="entry name" value="MurD-like peptide ligases, catalytic domain"/>
    <property type="match status" value="1"/>
</dbReference>
<evidence type="ECO:0000256" key="15">
    <source>
        <dbReference type="ARBA" id="ARBA00030592"/>
    </source>
</evidence>
<dbReference type="RefSeq" id="WP_071163998.1">
    <property type="nucleotide sequence ID" value="NZ_CP017812.1"/>
</dbReference>
<feature type="domain" description="Mur ligase C-terminal" evidence="19">
    <location>
        <begin position="393"/>
        <end position="520"/>
    </location>
</feature>
<keyword evidence="10" id="KW-0479">Metal-binding</keyword>
<comment type="cofactor">
    <cofactor evidence="1">
        <name>Mg(2+)</name>
        <dbReference type="ChEBI" id="CHEBI:18420"/>
    </cofactor>
</comment>
<gene>
    <name evidence="21" type="ORF">BK816_03830</name>
</gene>
<dbReference type="PROSITE" id="PS01012">
    <property type="entry name" value="FOLYLPOLYGLU_SYNT_2"/>
    <property type="match status" value="1"/>
</dbReference>
<dbReference type="Gene3D" id="3.40.1190.10">
    <property type="entry name" value="Mur-like, catalytic domain"/>
    <property type="match status" value="1"/>
</dbReference>
<keyword evidence="11" id="KW-0547">Nucleotide-binding</keyword>
<evidence type="ECO:0000256" key="8">
    <source>
        <dbReference type="ARBA" id="ARBA00019357"/>
    </source>
</evidence>
<dbReference type="OrthoDB" id="9809356at2"/>
<dbReference type="PANTHER" id="PTHR11136">
    <property type="entry name" value="FOLYLPOLYGLUTAMATE SYNTHASE-RELATED"/>
    <property type="match status" value="1"/>
</dbReference>
<accession>A0A1D9MJR7</accession>
<evidence type="ECO:0000256" key="16">
    <source>
        <dbReference type="ARBA" id="ARBA00047493"/>
    </source>
</evidence>
<name>A0A1D9MJR7_9ACTO</name>
<dbReference type="InterPro" id="IPR013221">
    <property type="entry name" value="Mur_ligase_cen"/>
</dbReference>
<dbReference type="GO" id="GO:0005524">
    <property type="term" value="F:ATP binding"/>
    <property type="evidence" value="ECO:0007669"/>
    <property type="project" value="UniProtKB-KW"/>
</dbReference>
<evidence type="ECO:0000256" key="14">
    <source>
        <dbReference type="ARBA" id="ARBA00022909"/>
    </source>
</evidence>
<dbReference type="GO" id="GO:0004326">
    <property type="term" value="F:tetrahydrofolylpolyglutamate synthase activity"/>
    <property type="evidence" value="ECO:0007669"/>
    <property type="project" value="UniProtKB-EC"/>
</dbReference>
<evidence type="ECO:0000256" key="9">
    <source>
        <dbReference type="ARBA" id="ARBA00022598"/>
    </source>
</evidence>
<dbReference type="NCBIfam" id="TIGR01499">
    <property type="entry name" value="folC"/>
    <property type="match status" value="1"/>
</dbReference>
<evidence type="ECO:0000256" key="10">
    <source>
        <dbReference type="ARBA" id="ARBA00022723"/>
    </source>
</evidence>
<dbReference type="InterPro" id="IPR018109">
    <property type="entry name" value="Folylpolyglutamate_synth_CS"/>
</dbReference>
<evidence type="ECO:0000256" key="5">
    <source>
        <dbReference type="ARBA" id="ARBA00011245"/>
    </source>
</evidence>
<evidence type="ECO:0000259" key="19">
    <source>
        <dbReference type="Pfam" id="PF02875"/>
    </source>
</evidence>
<dbReference type="KEGG" id="avu:BK816_03830"/>
<proteinExistence type="inferred from homology"/>
<evidence type="ECO:0000313" key="22">
    <source>
        <dbReference type="Proteomes" id="UP000176288"/>
    </source>
</evidence>
<evidence type="ECO:0000256" key="12">
    <source>
        <dbReference type="ARBA" id="ARBA00022840"/>
    </source>
</evidence>
<evidence type="ECO:0000256" key="1">
    <source>
        <dbReference type="ARBA" id="ARBA00001946"/>
    </source>
</evidence>
<evidence type="ECO:0000259" key="20">
    <source>
        <dbReference type="Pfam" id="PF08245"/>
    </source>
</evidence>
<feature type="compositionally biased region" description="Polar residues" evidence="18">
    <location>
        <begin position="67"/>
        <end position="82"/>
    </location>
</feature>
<dbReference type="Pfam" id="PF02875">
    <property type="entry name" value="Mur_ligase_C"/>
    <property type="match status" value="1"/>
</dbReference>
<dbReference type="InterPro" id="IPR001645">
    <property type="entry name" value="Folylpolyglutamate_synth"/>
</dbReference>
<dbReference type="GO" id="GO:0046656">
    <property type="term" value="P:folic acid biosynthetic process"/>
    <property type="evidence" value="ECO:0007669"/>
    <property type="project" value="UniProtKB-KW"/>
</dbReference>
<feature type="region of interest" description="Disordered" evidence="18">
    <location>
        <begin position="62"/>
        <end position="83"/>
    </location>
</feature>
<dbReference type="GO" id="GO:0046872">
    <property type="term" value="F:metal ion binding"/>
    <property type="evidence" value="ECO:0007669"/>
    <property type="project" value="UniProtKB-KW"/>
</dbReference>
<evidence type="ECO:0000256" key="17">
    <source>
        <dbReference type="ARBA" id="ARBA00049161"/>
    </source>
</evidence>
<dbReference type="InterPro" id="IPR036615">
    <property type="entry name" value="Mur_ligase_C_dom_sf"/>
</dbReference>
<dbReference type="EC" id="6.3.2.17" evidence="7"/>
<evidence type="ECO:0000313" key="21">
    <source>
        <dbReference type="EMBL" id="AOZ72532.1"/>
    </source>
</evidence>
<comment type="catalytic activity">
    <reaction evidence="17">
        <text>7,8-dihydropteroate + L-glutamate + ATP = 7,8-dihydrofolate + ADP + phosphate + H(+)</text>
        <dbReference type="Rhea" id="RHEA:23584"/>
        <dbReference type="ChEBI" id="CHEBI:15378"/>
        <dbReference type="ChEBI" id="CHEBI:17839"/>
        <dbReference type="ChEBI" id="CHEBI:29985"/>
        <dbReference type="ChEBI" id="CHEBI:30616"/>
        <dbReference type="ChEBI" id="CHEBI:43474"/>
        <dbReference type="ChEBI" id="CHEBI:57451"/>
        <dbReference type="ChEBI" id="CHEBI:456216"/>
        <dbReference type="EC" id="6.3.2.12"/>
    </reaction>
</comment>
<dbReference type="EMBL" id="CP017812">
    <property type="protein sequence ID" value="AOZ72532.1"/>
    <property type="molecule type" value="Genomic_DNA"/>
</dbReference>
<reference evidence="21 22" key="1">
    <citation type="submission" date="2016-10" db="EMBL/GenBank/DDBJ databases">
        <title>Actinomyces aegypiusis sp. nov., isolated from the Aegypius monachus in Qinghai Tibet Plateau China.</title>
        <authorList>
            <person name="Wang Y."/>
        </authorList>
    </citation>
    <scope>NUCLEOTIDE SEQUENCE [LARGE SCALE GENOMIC DNA]</scope>
    <source>
        <strain evidence="21 22">VUL4_3</strain>
    </source>
</reference>
<evidence type="ECO:0000256" key="13">
    <source>
        <dbReference type="ARBA" id="ARBA00022842"/>
    </source>
</evidence>
<feature type="domain" description="Mur ligase central" evidence="20">
    <location>
        <begin position="224"/>
        <end position="367"/>
    </location>
</feature>
<comment type="pathway">
    <text evidence="2">Cofactor biosynthesis; tetrahydrofolate biosynthesis; 7,8-dihydrofolate from 2-amino-4-hydroxy-6-hydroxymethyl-7,8-dihydropteridine diphosphate and 4-aminobenzoate: step 2/2.</text>
</comment>
<evidence type="ECO:0000256" key="18">
    <source>
        <dbReference type="SAM" id="MobiDB-lite"/>
    </source>
</evidence>
<evidence type="ECO:0000256" key="2">
    <source>
        <dbReference type="ARBA" id="ARBA00004799"/>
    </source>
</evidence>
<keyword evidence="13" id="KW-0460">Magnesium</keyword>
<protein>
    <recommendedName>
        <fullName evidence="8">Dihydrofolate synthase/folylpolyglutamate synthase</fullName>
        <ecNumber evidence="6">6.3.2.12</ecNumber>
        <ecNumber evidence="7">6.3.2.17</ecNumber>
    </recommendedName>
    <alternativeName>
        <fullName evidence="15">Tetrahydrofolylpolyglutamate synthase</fullName>
    </alternativeName>
</protein>
<evidence type="ECO:0000256" key="11">
    <source>
        <dbReference type="ARBA" id="ARBA00022741"/>
    </source>
</evidence>
<dbReference type="GO" id="GO:0005737">
    <property type="term" value="C:cytoplasm"/>
    <property type="evidence" value="ECO:0007669"/>
    <property type="project" value="TreeGrafter"/>
</dbReference>
<comment type="similarity">
    <text evidence="4">Belongs to the folylpolyglutamate synthase family.</text>
</comment>
<comment type="catalytic activity">
    <reaction evidence="16">
        <text>(6S)-5,6,7,8-tetrahydrofolyl-(gamma-L-Glu)(n) + L-glutamate + ATP = (6S)-5,6,7,8-tetrahydrofolyl-(gamma-L-Glu)(n+1) + ADP + phosphate + H(+)</text>
        <dbReference type="Rhea" id="RHEA:10580"/>
        <dbReference type="Rhea" id="RHEA-COMP:14738"/>
        <dbReference type="Rhea" id="RHEA-COMP:14740"/>
        <dbReference type="ChEBI" id="CHEBI:15378"/>
        <dbReference type="ChEBI" id="CHEBI:29985"/>
        <dbReference type="ChEBI" id="CHEBI:30616"/>
        <dbReference type="ChEBI" id="CHEBI:43474"/>
        <dbReference type="ChEBI" id="CHEBI:141005"/>
        <dbReference type="ChEBI" id="CHEBI:456216"/>
        <dbReference type="EC" id="6.3.2.17"/>
    </reaction>
</comment>
<sequence length="534" mass="57296">MTDQNNTQDLSDFEAELEENVKHSEDFDLTEADLLQPFEVPADGLTELFSDDSSVASFQAELESVENLPQSKPSSANQNSRLYDNAKEREMALRVEEIYQSIIARAPEHKVQPSLERVEMALDLMGNPQQNYPCIHLTGTNGKTSTSRMIDSLISARDLTVGRFTSPHLSNVRERISIGGQPISQAAFISAWEDIEPFIQMVDAHSEKTGGVQMSFFEVFTVMAFAAFAAAPVDVAVIEVGMGGTWDATNVISAPVSVFTPISLDHEKWLGATLAEIAEEKSGIIKPHATVVMAEQVPEVAEIILAKATQMDASVRHAGVEMRVVDRQLGVGGQMLTLQTQAATYTDIALPLFGRHQAENALLALGAVEAFFGGGALPAEVVEAGFAKATSPGRLEVVKGSPTVLVDAAHNVGGAQVLRRAIDEAFAFERVYGVFAAMADKNVEGILGELEPLLDQIVLTPMDSPRAMPLEELQDLAVDVFGEDRVHVAQNLPDALDKATALSQEVGSSLTANGVLVCGSVVLAGQARQLCGVE</sequence>
<evidence type="ECO:0000256" key="3">
    <source>
        <dbReference type="ARBA" id="ARBA00005150"/>
    </source>
</evidence>
<keyword evidence="22" id="KW-1185">Reference proteome</keyword>
<keyword evidence="12" id="KW-0067">ATP-binding</keyword>
<dbReference type="EC" id="6.3.2.12" evidence="6"/>
<keyword evidence="14" id="KW-0289">Folate biosynthesis</keyword>
<dbReference type="InterPro" id="IPR036565">
    <property type="entry name" value="Mur-like_cat_sf"/>
</dbReference>
<dbReference type="AlphaFoldDB" id="A0A1D9MJR7"/>
<evidence type="ECO:0000256" key="7">
    <source>
        <dbReference type="ARBA" id="ARBA00013025"/>
    </source>
</evidence>
<keyword evidence="9" id="KW-0436">Ligase</keyword>
<dbReference type="Gene3D" id="3.90.190.20">
    <property type="entry name" value="Mur ligase, C-terminal domain"/>
    <property type="match status" value="1"/>
</dbReference>
<dbReference type="FunFam" id="3.40.1190.10:FF:000004">
    <property type="entry name" value="Dihydrofolate synthase/folylpolyglutamate synthase"/>
    <property type="match status" value="1"/>
</dbReference>
<dbReference type="PANTHER" id="PTHR11136:SF0">
    <property type="entry name" value="DIHYDROFOLATE SYNTHETASE-RELATED"/>
    <property type="match status" value="1"/>
</dbReference>
<dbReference type="STRING" id="1912795.BK816_03830"/>
<evidence type="ECO:0000256" key="6">
    <source>
        <dbReference type="ARBA" id="ARBA00013023"/>
    </source>
</evidence>
<dbReference type="GO" id="GO:0008841">
    <property type="term" value="F:dihydrofolate synthase activity"/>
    <property type="evidence" value="ECO:0007669"/>
    <property type="project" value="UniProtKB-EC"/>
</dbReference>
<dbReference type="InterPro" id="IPR004101">
    <property type="entry name" value="Mur_ligase_C"/>
</dbReference>
<dbReference type="Pfam" id="PF08245">
    <property type="entry name" value="Mur_ligase_M"/>
    <property type="match status" value="1"/>
</dbReference>
<comment type="pathway">
    <text evidence="3">Cofactor biosynthesis; tetrahydrofolylpolyglutamate biosynthesis.</text>
</comment>
<evidence type="ECO:0000256" key="4">
    <source>
        <dbReference type="ARBA" id="ARBA00008276"/>
    </source>
</evidence>
<dbReference type="SUPFAM" id="SSF53244">
    <property type="entry name" value="MurD-like peptide ligases, peptide-binding domain"/>
    <property type="match status" value="1"/>
</dbReference>